<dbReference type="GO" id="GO:0016887">
    <property type="term" value="F:ATP hydrolysis activity"/>
    <property type="evidence" value="ECO:0007669"/>
    <property type="project" value="InterPro"/>
</dbReference>
<dbReference type="Gene3D" id="3.40.50.300">
    <property type="entry name" value="P-loop containing nucleotide triphosphate hydrolases"/>
    <property type="match status" value="1"/>
</dbReference>
<keyword evidence="8" id="KW-1185">Reference proteome</keyword>
<evidence type="ECO:0000256" key="2">
    <source>
        <dbReference type="ARBA" id="ARBA00022448"/>
    </source>
</evidence>
<evidence type="ECO:0000256" key="3">
    <source>
        <dbReference type="ARBA" id="ARBA00022741"/>
    </source>
</evidence>
<dbReference type="Pfam" id="PF00005">
    <property type="entry name" value="ABC_tran"/>
    <property type="match status" value="1"/>
</dbReference>
<dbReference type="PANTHER" id="PTHR43820">
    <property type="entry name" value="HIGH-AFFINITY BRANCHED-CHAIN AMINO ACID TRANSPORT ATP-BINDING PROTEIN LIVF"/>
    <property type="match status" value="1"/>
</dbReference>
<evidence type="ECO:0000313" key="8">
    <source>
        <dbReference type="Proteomes" id="UP000288096"/>
    </source>
</evidence>
<dbReference type="GO" id="GO:0015658">
    <property type="term" value="F:branched-chain amino acid transmembrane transporter activity"/>
    <property type="evidence" value="ECO:0007669"/>
    <property type="project" value="TreeGrafter"/>
</dbReference>
<comment type="caution">
    <text evidence="7">The sequence shown here is derived from an EMBL/GenBank/DDBJ whole genome shotgun (WGS) entry which is preliminary data.</text>
</comment>
<keyword evidence="3" id="KW-0547">Nucleotide-binding</keyword>
<gene>
    <name evidence="7" type="ORF">DENIS_2638</name>
</gene>
<dbReference type="PROSITE" id="PS00211">
    <property type="entry name" value="ABC_TRANSPORTER_1"/>
    <property type="match status" value="1"/>
</dbReference>
<evidence type="ECO:0000259" key="6">
    <source>
        <dbReference type="PROSITE" id="PS50893"/>
    </source>
</evidence>
<feature type="domain" description="ABC transporter" evidence="6">
    <location>
        <begin position="2"/>
        <end position="238"/>
    </location>
</feature>
<dbReference type="AlphaFoldDB" id="A0A401FXK0"/>
<dbReference type="Proteomes" id="UP000288096">
    <property type="component" value="Unassembled WGS sequence"/>
</dbReference>
<dbReference type="InterPro" id="IPR003593">
    <property type="entry name" value="AAA+_ATPase"/>
</dbReference>
<dbReference type="EMBL" id="BEXT01000001">
    <property type="protein sequence ID" value="GBC61676.1"/>
    <property type="molecule type" value="Genomic_DNA"/>
</dbReference>
<dbReference type="InterPro" id="IPR052156">
    <property type="entry name" value="BCAA_Transport_ATP-bd_LivF"/>
</dbReference>
<evidence type="ECO:0000256" key="1">
    <source>
        <dbReference type="ARBA" id="ARBA00005417"/>
    </source>
</evidence>
<protein>
    <submittedName>
        <fullName evidence="7">ABC transporter ATP-binding protein</fullName>
    </submittedName>
</protein>
<reference evidence="8" key="1">
    <citation type="submission" date="2017-11" db="EMBL/GenBank/DDBJ databases">
        <authorList>
            <person name="Watanabe M."/>
            <person name="Kojima H."/>
        </authorList>
    </citation>
    <scope>NUCLEOTIDE SEQUENCE [LARGE SCALE GENOMIC DNA]</scope>
    <source>
        <strain evidence="8">Tokyo 01</strain>
    </source>
</reference>
<dbReference type="OrthoDB" id="9780436at2"/>
<keyword evidence="4 7" id="KW-0067">ATP-binding</keyword>
<evidence type="ECO:0000313" key="7">
    <source>
        <dbReference type="EMBL" id="GBC61676.1"/>
    </source>
</evidence>
<dbReference type="CDD" id="cd03224">
    <property type="entry name" value="ABC_TM1139_LivF_branched"/>
    <property type="match status" value="1"/>
</dbReference>
<dbReference type="InterPro" id="IPR027417">
    <property type="entry name" value="P-loop_NTPase"/>
</dbReference>
<dbReference type="SMART" id="SM00382">
    <property type="entry name" value="AAA"/>
    <property type="match status" value="1"/>
</dbReference>
<keyword evidence="5" id="KW-0029">Amino-acid transport</keyword>
<dbReference type="GO" id="GO:0005524">
    <property type="term" value="F:ATP binding"/>
    <property type="evidence" value="ECO:0007669"/>
    <property type="project" value="UniProtKB-KW"/>
</dbReference>
<proteinExistence type="inferred from homology"/>
<dbReference type="InterPro" id="IPR003439">
    <property type="entry name" value="ABC_transporter-like_ATP-bd"/>
</dbReference>
<comment type="similarity">
    <text evidence="1">Belongs to the ABC transporter superfamily.</text>
</comment>
<dbReference type="PROSITE" id="PS50893">
    <property type="entry name" value="ABC_TRANSPORTER_2"/>
    <property type="match status" value="1"/>
</dbReference>
<sequence>MLRLVNIHSAYGLVRVLKNVSLHVDGGEIVTLIGANGAGKTTLLRAISGLQPVQEGRIIFDGRDIANTRAEKLVRFGIAQAPEGRQIFRPMTVMENLELGGYLVCRLHGRKQLRRAIGEMFDMFPILRERQDQFAGTLSGGEQQMLAIAMTLMNKPRLLLLDEPSMGLAPLIVREIFEIISRLRKDEGLTVLLVEQNANAALRIADRGYVMETGKIIIQDRADALLENPEVRRAYLGRDKREIWE</sequence>
<dbReference type="SUPFAM" id="SSF52540">
    <property type="entry name" value="P-loop containing nucleoside triphosphate hydrolases"/>
    <property type="match status" value="1"/>
</dbReference>
<dbReference type="GO" id="GO:0015807">
    <property type="term" value="P:L-amino acid transport"/>
    <property type="evidence" value="ECO:0007669"/>
    <property type="project" value="TreeGrafter"/>
</dbReference>
<organism evidence="7 8">
    <name type="scientific">Desulfonema ishimotonii</name>
    <dbReference type="NCBI Taxonomy" id="45657"/>
    <lineage>
        <taxon>Bacteria</taxon>
        <taxon>Pseudomonadati</taxon>
        <taxon>Thermodesulfobacteriota</taxon>
        <taxon>Desulfobacteria</taxon>
        <taxon>Desulfobacterales</taxon>
        <taxon>Desulfococcaceae</taxon>
        <taxon>Desulfonema</taxon>
    </lineage>
</organism>
<name>A0A401FXK0_9BACT</name>
<dbReference type="RefSeq" id="WP_124328937.1">
    <property type="nucleotide sequence ID" value="NZ_BEXT01000001.1"/>
</dbReference>
<dbReference type="InterPro" id="IPR017871">
    <property type="entry name" value="ABC_transporter-like_CS"/>
</dbReference>
<evidence type="ECO:0000256" key="4">
    <source>
        <dbReference type="ARBA" id="ARBA00022840"/>
    </source>
</evidence>
<keyword evidence="2" id="KW-0813">Transport</keyword>
<reference evidence="8" key="2">
    <citation type="submission" date="2019-01" db="EMBL/GenBank/DDBJ databases">
        <title>Genome sequence of Desulfonema ishimotonii strain Tokyo 01.</title>
        <authorList>
            <person name="Fukui M."/>
        </authorList>
    </citation>
    <scope>NUCLEOTIDE SEQUENCE [LARGE SCALE GENOMIC DNA]</scope>
    <source>
        <strain evidence="8">Tokyo 01</strain>
    </source>
</reference>
<accession>A0A401FXK0</accession>
<dbReference type="PANTHER" id="PTHR43820:SF3">
    <property type="entry name" value="BRANCHED-CHAIN AMINO ACID TRANSPORT SYSTEM,ATP-BINDING PROTEIN"/>
    <property type="match status" value="1"/>
</dbReference>
<evidence type="ECO:0000256" key="5">
    <source>
        <dbReference type="ARBA" id="ARBA00022970"/>
    </source>
</evidence>